<keyword evidence="13" id="KW-0511">Multifunctional enzyme</keyword>
<comment type="similarity">
    <text evidence="18">Belongs to the NnrE/AIBP family.</text>
</comment>
<dbReference type="EC" id="5.1.99.6" evidence="19"/>
<evidence type="ECO:0000313" key="23">
    <source>
        <dbReference type="Proteomes" id="UP001153642"/>
    </source>
</evidence>
<comment type="similarity">
    <text evidence="17">Belongs to the NnrD/CARKD family.</text>
</comment>
<comment type="similarity">
    <text evidence="3 19">In the N-terminal section; belongs to the NnrE/AIBP family.</text>
</comment>
<evidence type="ECO:0000256" key="17">
    <source>
        <dbReference type="HAMAP-Rule" id="MF_01965"/>
    </source>
</evidence>
<evidence type="ECO:0000256" key="13">
    <source>
        <dbReference type="ARBA" id="ARBA00023268"/>
    </source>
</evidence>
<evidence type="ECO:0000256" key="14">
    <source>
        <dbReference type="ARBA" id="ARBA00025153"/>
    </source>
</evidence>
<comment type="catalytic activity">
    <reaction evidence="16 17 19">
        <text>(6S)-NADPHX + ADP = AMP + phosphate + NADPH + H(+)</text>
        <dbReference type="Rhea" id="RHEA:32235"/>
        <dbReference type="ChEBI" id="CHEBI:15378"/>
        <dbReference type="ChEBI" id="CHEBI:43474"/>
        <dbReference type="ChEBI" id="CHEBI:57783"/>
        <dbReference type="ChEBI" id="CHEBI:64076"/>
        <dbReference type="ChEBI" id="CHEBI:456215"/>
        <dbReference type="ChEBI" id="CHEBI:456216"/>
        <dbReference type="EC" id="4.2.1.136"/>
    </reaction>
</comment>
<dbReference type="InterPro" id="IPR036652">
    <property type="entry name" value="YjeF_N_dom_sf"/>
</dbReference>
<feature type="binding site" evidence="17">
    <location>
        <position position="439"/>
    </location>
    <ligand>
        <name>AMP</name>
        <dbReference type="ChEBI" id="CHEBI:456215"/>
    </ligand>
</feature>
<comment type="function">
    <text evidence="18">Catalyzes the epimerization of the S- and R-forms of NAD(P)HX, a damaged form of NAD(P)H that is a result of enzymatic or heat-dependent hydration. This is a prerequisite for the S-specific NAD(P)H-hydrate dehydratase to allow the repair of both epimers of NAD(P)HX.</text>
</comment>
<dbReference type="PROSITE" id="PS01050">
    <property type="entry name" value="YJEF_C_2"/>
    <property type="match status" value="1"/>
</dbReference>
<evidence type="ECO:0000256" key="4">
    <source>
        <dbReference type="ARBA" id="ARBA00009524"/>
    </source>
</evidence>
<dbReference type="PROSITE" id="PS51383">
    <property type="entry name" value="YJEF_C_3"/>
    <property type="match status" value="1"/>
</dbReference>
<dbReference type="NCBIfam" id="TIGR00196">
    <property type="entry name" value="yjeF_cterm"/>
    <property type="match status" value="1"/>
</dbReference>
<comment type="function">
    <text evidence="17">Catalyzes the dehydration of the S-form of NAD(P)HX at the expense of ADP, which is converted to AMP. Together with NAD(P)HX epimerase, which catalyzes the epimerization of the S- and R-forms, the enzyme allows the repair of both epimers of NAD(P)HX, a damaged form of NAD(P)H that is a result of enzymatic or heat-dependent hydration.</text>
</comment>
<feature type="domain" description="YjeF N-terminal" evidence="21">
    <location>
        <begin position="9"/>
        <end position="217"/>
    </location>
</feature>
<comment type="caution">
    <text evidence="18">Lacks conserved residue(s) required for the propagation of feature annotation.</text>
</comment>
<evidence type="ECO:0000256" key="15">
    <source>
        <dbReference type="ARBA" id="ARBA00048238"/>
    </source>
</evidence>
<feature type="binding site" evidence="17">
    <location>
        <begin position="411"/>
        <end position="415"/>
    </location>
    <ligand>
        <name>AMP</name>
        <dbReference type="ChEBI" id="CHEBI:456215"/>
    </ligand>
</feature>
<feature type="binding site" evidence="18">
    <location>
        <position position="159"/>
    </location>
    <ligand>
        <name>(6S)-NADPHX</name>
        <dbReference type="ChEBI" id="CHEBI:64076"/>
    </ligand>
</feature>
<keyword evidence="23" id="KW-1185">Reference proteome</keyword>
<evidence type="ECO:0000256" key="12">
    <source>
        <dbReference type="ARBA" id="ARBA00023239"/>
    </source>
</evidence>
<keyword evidence="7 17" id="KW-0067">ATP-binding</keyword>
<evidence type="ECO:0000256" key="1">
    <source>
        <dbReference type="ARBA" id="ARBA00000013"/>
    </source>
</evidence>
<evidence type="ECO:0000256" key="2">
    <source>
        <dbReference type="ARBA" id="ARBA00000909"/>
    </source>
</evidence>
<comment type="catalytic activity">
    <reaction evidence="2 18 19">
        <text>(6R)-NADPHX = (6S)-NADPHX</text>
        <dbReference type="Rhea" id="RHEA:32227"/>
        <dbReference type="ChEBI" id="CHEBI:64076"/>
        <dbReference type="ChEBI" id="CHEBI:64077"/>
        <dbReference type="EC" id="5.1.99.6"/>
    </reaction>
</comment>
<dbReference type="CDD" id="cd01171">
    <property type="entry name" value="YXKO-related"/>
    <property type="match status" value="1"/>
</dbReference>
<dbReference type="NCBIfam" id="TIGR00197">
    <property type="entry name" value="yjeF_nterm"/>
    <property type="match status" value="1"/>
</dbReference>
<evidence type="ECO:0000256" key="10">
    <source>
        <dbReference type="ARBA" id="ARBA00023027"/>
    </source>
</evidence>
<comment type="similarity">
    <text evidence="4 19">In the C-terminal section; belongs to the NnrD/CARKD family.</text>
</comment>
<sequence length="513" mass="56878">MKIFSVEQIRLADKYTIERQNISSGELMERAGKAVFKWMHRQLNGSDVKIHLFCGIGNNGGDGLVVARYLLEQGYAISVYVVNFSDNRSKDFLLNFDRIKNLKYWPQLLTEDDDLPFIESNDIVVDAIFGIGLNRPPITWVSKLIHHINKNRAFVLSIDIPSGLYMDKGITTEDAVVKADYTLTFQLPKLPFLLPETGRYTQYWEVLDIGQDTQFLYEEPSNLEYVDKWAVLNKYKPRDRFSHKGTYGHSLIIGGSYGKIGAALMCSEAALHAGSGLVTAFVPKCGYQTIQTAFPEAMVVTDVNDNFITDINFSIDPSVIGIGPGLGKHPKTIKAFTSFLKRNKAPLVIDADGINILSENKELIQFIKGKAVLTPHPKELERLIGVWKDDYDKLEKTKQFSTENDVVILIKGAYTVTVYHEKMSFNSTGNPGMATGGSGDVLTGIICGLLAQGYTLFDATVLGVYIHGKAGDLAVLRAGVEALTATDLIDFTGDAFLDLIKKDPVDYMEGNAE</sequence>
<feature type="domain" description="YjeF C-terminal" evidence="20">
    <location>
        <begin position="227"/>
        <end position="499"/>
    </location>
</feature>
<dbReference type="SUPFAM" id="SSF53613">
    <property type="entry name" value="Ribokinase-like"/>
    <property type="match status" value="1"/>
</dbReference>
<dbReference type="InterPro" id="IPR000631">
    <property type="entry name" value="CARKD"/>
</dbReference>
<evidence type="ECO:0000256" key="7">
    <source>
        <dbReference type="ARBA" id="ARBA00022840"/>
    </source>
</evidence>
<feature type="binding site" evidence="17">
    <location>
        <position position="440"/>
    </location>
    <ligand>
        <name>(6S)-NADPHX</name>
        <dbReference type="ChEBI" id="CHEBI:64076"/>
    </ligand>
</feature>
<keyword evidence="6 17" id="KW-0547">Nucleotide-binding</keyword>
<comment type="subunit">
    <text evidence="17">Homotetramer.</text>
</comment>
<proteinExistence type="inferred from homology"/>
<feature type="binding site" evidence="17">
    <location>
        <position position="262"/>
    </location>
    <ligand>
        <name>(6S)-NADPHX</name>
        <dbReference type="ChEBI" id="CHEBI:64076"/>
    </ligand>
</feature>
<feature type="binding site" evidence="17">
    <location>
        <position position="376"/>
    </location>
    <ligand>
        <name>(6S)-NADPHX</name>
        <dbReference type="ChEBI" id="CHEBI:64076"/>
    </ligand>
</feature>
<accession>A0ABT6FUU4</accession>
<dbReference type="PROSITE" id="PS51385">
    <property type="entry name" value="YJEF_N"/>
    <property type="match status" value="1"/>
</dbReference>
<evidence type="ECO:0000256" key="11">
    <source>
        <dbReference type="ARBA" id="ARBA00023235"/>
    </source>
</evidence>
<feature type="binding site" evidence="18">
    <location>
        <position position="162"/>
    </location>
    <ligand>
        <name>K(+)</name>
        <dbReference type="ChEBI" id="CHEBI:29103"/>
    </ligand>
</feature>
<dbReference type="InterPro" id="IPR030677">
    <property type="entry name" value="Nnr"/>
</dbReference>
<dbReference type="EMBL" id="JAPMUA010000005">
    <property type="protein sequence ID" value="MDG3586854.1"/>
    <property type="molecule type" value="Genomic_DNA"/>
</dbReference>
<evidence type="ECO:0000259" key="21">
    <source>
        <dbReference type="PROSITE" id="PS51385"/>
    </source>
</evidence>
<gene>
    <name evidence="18" type="primary">nnrE</name>
    <name evidence="17" type="synonym">nnrD</name>
    <name evidence="22" type="ORF">OSR52_13345</name>
</gene>
<evidence type="ECO:0000256" key="6">
    <source>
        <dbReference type="ARBA" id="ARBA00022741"/>
    </source>
</evidence>
<keyword evidence="12 17" id="KW-0456">Lyase</keyword>
<evidence type="ECO:0000256" key="5">
    <source>
        <dbReference type="ARBA" id="ARBA00022723"/>
    </source>
</evidence>
<dbReference type="PIRSF" id="PIRSF017184">
    <property type="entry name" value="Nnr"/>
    <property type="match status" value="1"/>
</dbReference>
<feature type="binding site" evidence="18">
    <location>
        <position position="126"/>
    </location>
    <ligand>
        <name>K(+)</name>
        <dbReference type="ChEBI" id="CHEBI:29103"/>
    </ligand>
</feature>
<dbReference type="HAMAP" id="MF_01966">
    <property type="entry name" value="NADHX_epimerase"/>
    <property type="match status" value="1"/>
</dbReference>
<keyword evidence="9 18" id="KW-0630">Potassium</keyword>
<dbReference type="Pfam" id="PF01256">
    <property type="entry name" value="Carb_kinase"/>
    <property type="match status" value="1"/>
</dbReference>
<keyword evidence="5 18" id="KW-0479">Metal-binding</keyword>
<comment type="cofactor">
    <cofactor evidence="17">
        <name>Mg(2+)</name>
        <dbReference type="ChEBI" id="CHEBI:18420"/>
    </cofactor>
</comment>
<keyword evidence="10 17" id="KW-0520">NAD</keyword>
<dbReference type="Pfam" id="PF03853">
    <property type="entry name" value="YjeF_N"/>
    <property type="match status" value="1"/>
</dbReference>
<evidence type="ECO:0000256" key="18">
    <source>
        <dbReference type="HAMAP-Rule" id="MF_01966"/>
    </source>
</evidence>
<dbReference type="HAMAP" id="MF_01965">
    <property type="entry name" value="NADHX_dehydratase"/>
    <property type="match status" value="1"/>
</dbReference>
<name>A0ABT6FUU4_9FLAO</name>
<comment type="cofactor">
    <cofactor evidence="18 19">
        <name>K(+)</name>
        <dbReference type="ChEBI" id="CHEBI:29103"/>
    </cofactor>
    <text evidence="18 19">Binds 1 potassium ion per subunit.</text>
</comment>
<dbReference type="PANTHER" id="PTHR12592">
    <property type="entry name" value="ATP-DEPENDENT (S)-NAD(P)H-HYDRATE DEHYDRATASE FAMILY MEMBER"/>
    <property type="match status" value="1"/>
</dbReference>
<keyword evidence="8 17" id="KW-0521">NADP</keyword>
<dbReference type="InterPro" id="IPR017953">
    <property type="entry name" value="Carbohydrate_kinase_pred_CS"/>
</dbReference>
<feature type="binding site" evidence="18">
    <location>
        <begin position="58"/>
        <end position="62"/>
    </location>
    <ligand>
        <name>(6S)-NADPHX</name>
        <dbReference type="ChEBI" id="CHEBI:64076"/>
    </ligand>
</feature>
<comment type="caution">
    <text evidence="22">The sequence shown here is derived from an EMBL/GenBank/DDBJ whole genome shotgun (WGS) entry which is preliminary data.</text>
</comment>
<dbReference type="EC" id="4.2.1.136" evidence="19"/>
<evidence type="ECO:0000256" key="19">
    <source>
        <dbReference type="PIRNR" id="PIRNR017184"/>
    </source>
</evidence>
<evidence type="ECO:0000256" key="16">
    <source>
        <dbReference type="ARBA" id="ARBA00049209"/>
    </source>
</evidence>
<evidence type="ECO:0000256" key="3">
    <source>
        <dbReference type="ARBA" id="ARBA00006001"/>
    </source>
</evidence>
<feature type="binding site" evidence="18">
    <location>
        <begin position="130"/>
        <end position="136"/>
    </location>
    <ligand>
        <name>(6S)-NADPHX</name>
        <dbReference type="ChEBI" id="CHEBI:64076"/>
    </ligand>
</feature>
<dbReference type="InterPro" id="IPR029056">
    <property type="entry name" value="Ribokinase-like"/>
</dbReference>
<dbReference type="Gene3D" id="3.40.50.10260">
    <property type="entry name" value="YjeF N-terminal domain"/>
    <property type="match status" value="1"/>
</dbReference>
<evidence type="ECO:0000313" key="22">
    <source>
        <dbReference type="EMBL" id="MDG3586854.1"/>
    </source>
</evidence>
<feature type="binding site" evidence="17">
    <location>
        <position position="325"/>
    </location>
    <ligand>
        <name>(6S)-NADPHX</name>
        <dbReference type="ChEBI" id="CHEBI:64076"/>
    </ligand>
</feature>
<protein>
    <recommendedName>
        <fullName evidence="19">Bifunctional NAD(P)H-hydrate repair enzyme</fullName>
    </recommendedName>
    <alternativeName>
        <fullName evidence="19">Nicotinamide nucleotide repair protein</fullName>
    </alternativeName>
    <domain>
        <recommendedName>
            <fullName evidence="19">ADP-dependent (S)-NAD(P)H-hydrate dehydratase</fullName>
            <ecNumber evidence="19">4.2.1.136</ecNumber>
        </recommendedName>
        <alternativeName>
            <fullName evidence="19">ADP-dependent NAD(P)HX dehydratase</fullName>
        </alternativeName>
    </domain>
    <domain>
        <recommendedName>
            <fullName evidence="19">NAD(P)H-hydrate epimerase</fullName>
            <ecNumber evidence="19">5.1.99.6</ecNumber>
        </recommendedName>
    </domain>
</protein>
<evidence type="ECO:0000256" key="9">
    <source>
        <dbReference type="ARBA" id="ARBA00022958"/>
    </source>
</evidence>
<comment type="catalytic activity">
    <reaction evidence="1 18 19">
        <text>(6R)-NADHX = (6S)-NADHX</text>
        <dbReference type="Rhea" id="RHEA:32215"/>
        <dbReference type="ChEBI" id="CHEBI:64074"/>
        <dbReference type="ChEBI" id="CHEBI:64075"/>
        <dbReference type="EC" id="5.1.99.6"/>
    </reaction>
</comment>
<dbReference type="InterPro" id="IPR004443">
    <property type="entry name" value="YjeF_N_dom"/>
</dbReference>
<comment type="catalytic activity">
    <reaction evidence="15 17 19">
        <text>(6S)-NADHX + ADP = AMP + phosphate + NADH + H(+)</text>
        <dbReference type="Rhea" id="RHEA:32223"/>
        <dbReference type="ChEBI" id="CHEBI:15378"/>
        <dbReference type="ChEBI" id="CHEBI:43474"/>
        <dbReference type="ChEBI" id="CHEBI:57945"/>
        <dbReference type="ChEBI" id="CHEBI:64074"/>
        <dbReference type="ChEBI" id="CHEBI:456215"/>
        <dbReference type="ChEBI" id="CHEBI:456216"/>
        <dbReference type="EC" id="4.2.1.136"/>
    </reaction>
</comment>
<feature type="binding site" evidence="18">
    <location>
        <position position="59"/>
    </location>
    <ligand>
        <name>K(+)</name>
        <dbReference type="ChEBI" id="CHEBI:29103"/>
    </ligand>
</feature>
<organism evidence="22 23">
    <name type="scientific">Galbibacter pacificus</name>
    <dbReference type="NCBI Taxonomy" id="2996052"/>
    <lineage>
        <taxon>Bacteria</taxon>
        <taxon>Pseudomonadati</taxon>
        <taxon>Bacteroidota</taxon>
        <taxon>Flavobacteriia</taxon>
        <taxon>Flavobacteriales</taxon>
        <taxon>Flavobacteriaceae</taxon>
        <taxon>Galbibacter</taxon>
    </lineage>
</organism>
<dbReference type="SUPFAM" id="SSF64153">
    <property type="entry name" value="YjeF N-terminal domain-like"/>
    <property type="match status" value="1"/>
</dbReference>
<evidence type="ECO:0000256" key="8">
    <source>
        <dbReference type="ARBA" id="ARBA00022857"/>
    </source>
</evidence>
<comment type="function">
    <text evidence="14 19">Bifunctional enzyme that catalyzes the epimerization of the S- and R-forms of NAD(P)HX and the dehydration of the S-form of NAD(P)HX at the expense of ADP, which is converted to AMP. This allows the repair of both epimers of NAD(P)HX, a damaged form of NAD(P)H that is a result of enzymatic or heat-dependent hydration.</text>
</comment>
<dbReference type="RefSeq" id="WP_277900877.1">
    <property type="nucleotide sequence ID" value="NZ_JAPMUA010000005.1"/>
</dbReference>
<evidence type="ECO:0000259" key="20">
    <source>
        <dbReference type="PROSITE" id="PS51383"/>
    </source>
</evidence>
<dbReference type="PANTHER" id="PTHR12592:SF0">
    <property type="entry name" value="ATP-DEPENDENT (S)-NAD(P)H-HYDRATE DEHYDRATASE"/>
    <property type="match status" value="1"/>
</dbReference>
<reference evidence="22" key="1">
    <citation type="submission" date="2022-11" db="EMBL/GenBank/DDBJ databases">
        <title>High-quality draft genome sequence of Galbibacter sp. strain CMA-7.</title>
        <authorList>
            <person name="Wei L."/>
            <person name="Dong C."/>
            <person name="Shao Z."/>
        </authorList>
    </citation>
    <scope>NUCLEOTIDE SEQUENCE</scope>
    <source>
        <strain evidence="22">CMA-7</strain>
    </source>
</reference>
<dbReference type="Gene3D" id="3.40.1190.20">
    <property type="match status" value="1"/>
</dbReference>
<dbReference type="Proteomes" id="UP001153642">
    <property type="component" value="Unassembled WGS sequence"/>
</dbReference>
<keyword evidence="11 18" id="KW-0413">Isomerase</keyword>